<feature type="domain" description="GAF" evidence="8">
    <location>
        <begin position="694"/>
        <end position="841"/>
    </location>
</feature>
<dbReference type="Pfam" id="PF01590">
    <property type="entry name" value="GAF"/>
    <property type="match status" value="1"/>
</dbReference>
<dbReference type="SUPFAM" id="SSF55781">
    <property type="entry name" value="GAF domain-like"/>
    <property type="match status" value="1"/>
</dbReference>
<feature type="transmembrane region" description="Helical" evidence="7">
    <location>
        <begin position="278"/>
        <end position="306"/>
    </location>
</feature>
<dbReference type="InterPro" id="IPR003018">
    <property type="entry name" value="GAF"/>
</dbReference>
<feature type="transmembrane region" description="Helical" evidence="7">
    <location>
        <begin position="66"/>
        <end position="84"/>
    </location>
</feature>
<evidence type="ECO:0000256" key="1">
    <source>
        <dbReference type="ARBA" id="ARBA00004141"/>
    </source>
</evidence>
<evidence type="ECO:0000313" key="10">
    <source>
        <dbReference type="Proteomes" id="UP000000784"/>
    </source>
</evidence>
<dbReference type="PANTHER" id="PTHR43102">
    <property type="entry name" value="SLR1143 PROTEIN"/>
    <property type="match status" value="1"/>
</dbReference>
<keyword evidence="4 7" id="KW-1133">Transmembrane helix</keyword>
<feature type="transmembrane region" description="Helical" evidence="7">
    <location>
        <begin position="220"/>
        <end position="239"/>
    </location>
</feature>
<dbReference type="PANTHER" id="PTHR43102:SF2">
    <property type="entry name" value="GAF DOMAIN-CONTAINING PROTEIN"/>
    <property type="match status" value="1"/>
</dbReference>
<feature type="transmembrane region" description="Helical" evidence="7">
    <location>
        <begin position="119"/>
        <end position="140"/>
    </location>
</feature>
<name>A9C276_DELAS</name>
<evidence type="ECO:0000256" key="2">
    <source>
        <dbReference type="ARBA" id="ARBA00009773"/>
    </source>
</evidence>
<dbReference type="eggNOG" id="COG2203">
    <property type="taxonomic scope" value="Bacteria"/>
</dbReference>
<keyword evidence="10" id="KW-1185">Reference proteome</keyword>
<comment type="subcellular location">
    <subcellularLocation>
        <location evidence="1">Membrane</location>
        <topology evidence="1">Multi-pass membrane protein</topology>
    </subcellularLocation>
</comment>
<protein>
    <submittedName>
        <fullName evidence="9">Putative phytochrome sensor protein</fullName>
    </submittedName>
</protein>
<evidence type="ECO:0000256" key="4">
    <source>
        <dbReference type="ARBA" id="ARBA00022989"/>
    </source>
</evidence>
<dbReference type="EMBL" id="CP000884">
    <property type="protein sequence ID" value="ABX36020.1"/>
    <property type="molecule type" value="Genomic_DNA"/>
</dbReference>
<dbReference type="Gene3D" id="3.30.450.40">
    <property type="match status" value="1"/>
</dbReference>
<evidence type="ECO:0000256" key="7">
    <source>
        <dbReference type="SAM" id="Phobius"/>
    </source>
</evidence>
<evidence type="ECO:0000256" key="6">
    <source>
        <dbReference type="SAM" id="MobiDB-lite"/>
    </source>
</evidence>
<dbReference type="AlphaFoldDB" id="A9C276"/>
<dbReference type="eggNOG" id="COG0628">
    <property type="taxonomic scope" value="Bacteria"/>
</dbReference>
<evidence type="ECO:0000256" key="5">
    <source>
        <dbReference type="ARBA" id="ARBA00023136"/>
    </source>
</evidence>
<keyword evidence="3 7" id="KW-0812">Transmembrane</keyword>
<dbReference type="STRING" id="398578.Daci_3382"/>
<feature type="region of interest" description="Disordered" evidence="6">
    <location>
        <begin position="841"/>
        <end position="879"/>
    </location>
</feature>
<dbReference type="Pfam" id="PF01594">
    <property type="entry name" value="AI-2E_transport"/>
    <property type="match status" value="1"/>
</dbReference>
<dbReference type="Proteomes" id="UP000000784">
    <property type="component" value="Chromosome"/>
</dbReference>
<feature type="compositionally biased region" description="Low complexity" evidence="6">
    <location>
        <begin position="868"/>
        <end position="879"/>
    </location>
</feature>
<dbReference type="SMART" id="SM00065">
    <property type="entry name" value="GAF"/>
    <property type="match status" value="1"/>
</dbReference>
<feature type="region of interest" description="Disordered" evidence="6">
    <location>
        <begin position="1"/>
        <end position="21"/>
    </location>
</feature>
<dbReference type="HOGENOM" id="CLU_021513_0_0_4"/>
<dbReference type="InterPro" id="IPR002549">
    <property type="entry name" value="AI-2E-like"/>
</dbReference>
<keyword evidence="5 7" id="KW-0472">Membrane</keyword>
<dbReference type="GO" id="GO:0016020">
    <property type="term" value="C:membrane"/>
    <property type="evidence" value="ECO:0007669"/>
    <property type="project" value="UniProtKB-SubCell"/>
</dbReference>
<gene>
    <name evidence="9" type="ordered locus">Daci_3382</name>
</gene>
<organism evidence="9 10">
    <name type="scientific">Delftia acidovorans (strain DSM 14801 / SPH-1)</name>
    <dbReference type="NCBI Taxonomy" id="398578"/>
    <lineage>
        <taxon>Bacteria</taxon>
        <taxon>Pseudomonadati</taxon>
        <taxon>Pseudomonadota</taxon>
        <taxon>Betaproteobacteria</taxon>
        <taxon>Burkholderiales</taxon>
        <taxon>Comamonadaceae</taxon>
        <taxon>Delftia</taxon>
    </lineage>
</organism>
<feature type="transmembrane region" description="Helical" evidence="7">
    <location>
        <begin position="312"/>
        <end position="332"/>
    </location>
</feature>
<feature type="compositionally biased region" description="Low complexity" evidence="6">
    <location>
        <begin position="846"/>
        <end position="861"/>
    </location>
</feature>
<dbReference type="RefSeq" id="WP_012205220.1">
    <property type="nucleotide sequence ID" value="NC_010002.1"/>
</dbReference>
<comment type="similarity">
    <text evidence="2">Belongs to the autoinducer-2 exporter (AI-2E) (TC 2.A.86) family.</text>
</comment>
<reference evidence="10" key="2">
    <citation type="submission" date="2007-11" db="EMBL/GenBank/DDBJ databases">
        <title>Complete sequence of Delftia acidovorans DSM 14801 / SPH-1.</title>
        <authorList>
            <person name="Copeland A."/>
            <person name="Lucas S."/>
            <person name="Lapidus A."/>
            <person name="Barry K."/>
            <person name="Glavina del Rio T."/>
            <person name="Dalin E."/>
            <person name="Tice H."/>
            <person name="Pitluck S."/>
            <person name="Lowry S."/>
            <person name="Clum A."/>
            <person name="Schmutz J."/>
            <person name="Larimer F."/>
            <person name="Land M."/>
            <person name="Hauser L."/>
            <person name="Kyrpides N."/>
            <person name="Kim E."/>
            <person name="Schleheck D."/>
            <person name="Richardson P."/>
        </authorList>
    </citation>
    <scope>NUCLEOTIDE SEQUENCE [LARGE SCALE GENOMIC DNA]</scope>
    <source>
        <strain evidence="10">DSM 14801 / SPH-1</strain>
    </source>
</reference>
<feature type="transmembrane region" description="Helical" evidence="7">
    <location>
        <begin position="339"/>
        <end position="357"/>
    </location>
</feature>
<evidence type="ECO:0000259" key="8">
    <source>
        <dbReference type="SMART" id="SM00065"/>
    </source>
</evidence>
<dbReference type="InterPro" id="IPR029016">
    <property type="entry name" value="GAF-like_dom_sf"/>
</dbReference>
<proteinExistence type="inferred from homology"/>
<feature type="compositionally biased region" description="Pro residues" evidence="6">
    <location>
        <begin position="1"/>
        <end position="10"/>
    </location>
</feature>
<accession>A9C276</accession>
<dbReference type="KEGG" id="dac:Daci_3382"/>
<dbReference type="GeneID" id="24118059"/>
<sequence>MNPHPDPAPSPSRQALPAAAEGGNAANAAANSAAHAATHAAAHADFARSVRSALPGLAQLADMVPALRLLTGLLVASIIIAGLYFGQGLLIPLALALLFGFLLDPAVSRLKRWGMPRMAATLLVVVMALATLAGMGTYLGSQVQQLSADLPTYQNTIRDKLRSLRRNANMPSAWDGALRTYDTVEREISRGANTPRVQKVEIQSPEQKPTARMLQWLGRVAEPVTMAGIVLLFVILILLDRDDLRDRLLRLMGGNLHVATDALDEASQRIGKYLRMQFVVNITYGLPMAAGLWFIGVPGAILWGVLAAIMRFVPYVGAMISAAFPLALAFAVDPGWQMLLMTLGLIMALELISNNLIEPWLYGSSTGLSTLSIIVSATFWPALWGPIGLILSTPLTVCLLVLGRYIPALQFMEVLLGSSPVLGPAQRLYQRLLADDVEDAVTLAHELVDARLPARASADERSAAVAGFYDEVAIPALRLATQQHLESATAEHRLRLSSGMDALIEELRESHPAPAAALATRALRIHCVGARWEVDALAAAMVAHSEALRGHVVSCSDWALAADPQWRQLGPGQGGLPQGHAGAQALAEAQLLVLSVFSTQPQTVVRQLMRRVRRHWPHLRVVLALWNAPAVVSDTEFARRCGAAACVSGLRELQLWVDALRLPDAAGQGLAAPIPDDDEQRVRQLHDSGVLGPGLPQLYHEAAQQAANAFDVKWAQVSWVDADRVHTPGSLLVADQGDPASAGMPRAQSICSYVVHGGDALVVHDAARDPRFAGNPALQAMRLRFYAGVPLKNRHGTVLGSFCIMDDAPREVSAADLELLGVMAEQLMQNVEVRRMMEAGAAPAPVQTSAQTPAQVASQTTPQPPSSSPSTTPQPSAGG</sequence>
<evidence type="ECO:0000313" key="9">
    <source>
        <dbReference type="EMBL" id="ABX36020.1"/>
    </source>
</evidence>
<evidence type="ECO:0000256" key="3">
    <source>
        <dbReference type="ARBA" id="ARBA00022692"/>
    </source>
</evidence>
<reference evidence="9 10" key="1">
    <citation type="journal article" date="2004" name="Appl. Environ. Microbiol.">
        <title>Mineralization of individual congeners of linear alkylbenzenesulfonate by defined pairs of heterotrophic bacteria.</title>
        <authorList>
            <person name="Schleheck D."/>
            <person name="Knepper T.P."/>
            <person name="Fischer K."/>
            <person name="Cook A.M."/>
        </authorList>
    </citation>
    <scope>NUCLEOTIDE SEQUENCE [LARGE SCALE GENOMIC DNA]</scope>
    <source>
        <strain evidence="10">DSM 14801 / SPH-1</strain>
    </source>
</reference>